<dbReference type="EMBL" id="JAZDUF010000001">
    <property type="protein sequence ID" value="MEE3849223.1"/>
    <property type="molecule type" value="Genomic_DNA"/>
</dbReference>
<feature type="domain" description="PucR C-terminal helix-turn-helix" evidence="1">
    <location>
        <begin position="484"/>
        <end position="540"/>
    </location>
</feature>
<name>A0ABU7M8T7_9ACTN</name>
<evidence type="ECO:0000313" key="2">
    <source>
        <dbReference type="EMBL" id="MEE3849223.1"/>
    </source>
</evidence>
<comment type="caution">
    <text evidence="2">The sequence shown here is derived from an EMBL/GenBank/DDBJ whole genome shotgun (WGS) entry which is preliminary data.</text>
</comment>
<dbReference type="Gene3D" id="1.10.10.2840">
    <property type="entry name" value="PucR C-terminal helix-turn-helix domain"/>
    <property type="match status" value="1"/>
</dbReference>
<accession>A0ABU7M8T7</accession>
<dbReference type="RefSeq" id="WP_330430869.1">
    <property type="nucleotide sequence ID" value="NZ_JAZDUF010000001.1"/>
</dbReference>
<dbReference type="PANTHER" id="PTHR33744:SF17">
    <property type="entry name" value="CONSERVED PROTEIN"/>
    <property type="match status" value="1"/>
</dbReference>
<dbReference type="Proteomes" id="UP001347146">
    <property type="component" value="Unassembled WGS sequence"/>
</dbReference>
<dbReference type="Pfam" id="PF13556">
    <property type="entry name" value="HTH_30"/>
    <property type="match status" value="1"/>
</dbReference>
<proteinExistence type="predicted"/>
<protein>
    <submittedName>
        <fullName evidence="2">Helix-turn-helix domain-containing protein</fullName>
    </submittedName>
</protein>
<dbReference type="InterPro" id="IPR025736">
    <property type="entry name" value="PucR_C-HTH_dom"/>
</dbReference>
<evidence type="ECO:0000313" key="3">
    <source>
        <dbReference type="Proteomes" id="UP001347146"/>
    </source>
</evidence>
<reference evidence="2 3" key="1">
    <citation type="submission" date="2024-01" db="EMBL/GenBank/DDBJ databases">
        <title>Draft genome sequence of Gordonia sp. LSe1-13.</title>
        <authorList>
            <person name="Suphannarot A."/>
            <person name="Mingma R."/>
        </authorList>
    </citation>
    <scope>NUCLEOTIDE SEQUENCE [LARGE SCALE GENOMIC DNA]</scope>
    <source>
        <strain evidence="2 3">LSe1-13</strain>
    </source>
</reference>
<dbReference type="PANTHER" id="PTHR33744">
    <property type="entry name" value="CARBOHYDRATE DIACID REGULATOR"/>
    <property type="match status" value="1"/>
</dbReference>
<keyword evidence="3" id="KW-1185">Reference proteome</keyword>
<evidence type="ECO:0000259" key="1">
    <source>
        <dbReference type="Pfam" id="PF13556"/>
    </source>
</evidence>
<dbReference type="InterPro" id="IPR051448">
    <property type="entry name" value="CdaR-like_regulators"/>
</dbReference>
<dbReference type="InterPro" id="IPR042070">
    <property type="entry name" value="PucR_C-HTH_sf"/>
</dbReference>
<gene>
    <name evidence="2" type="ORF">VZC37_02695</name>
</gene>
<sequence length="541" mass="57107">MTASAGATLGRLLLALDRTVATLSVAPTGLDVRVTSAALLDVDDIRLGLGRAARGADLFLFVGVPDDAVLTWLSGLSGQQPVAVFCKSPSDRVVSRAEEAGVAVVAVDPHARWERIYHLVMRVLESDTDGSLMAGESMRSGTTGDLFDLAAEIARRTGGLVSIEDERAHVLAYSRAGDEADELRRLSILGREGPPEMMAWLRGWGVMDVLRTTSEIVAVAEHPDLGVRARRAVAIRGPAMQRSPGEFLGVVWLQRGATDFSPDVDDILTGAAAVAARVISRSRSVGSGHDEVVRRLLGVRGEVVDAEFLATQLGIDVAASVVVVGLAAADSSGSDDPNPFGSSGAISALTLHASAFSPLSVTTTSGSRAYVMLPEVTSPGAVTWARATLLASRRQFGARLRAVVAGPADGLHEVPALRGQVDRVLDAAEREGELIDEVSTVEQSQTGVLLGEIVAHLAANPELVDSRVTELADLDARSGSAFTESLRAYLDHFGDVRAAATALHVHPNTLRYRIRRLHSLTGMDLDDPATRLVVALSLRAT</sequence>
<organism evidence="2 3">
    <name type="scientific">Gordonia sesuvii</name>
    <dbReference type="NCBI Taxonomy" id="3116777"/>
    <lineage>
        <taxon>Bacteria</taxon>
        <taxon>Bacillati</taxon>
        <taxon>Actinomycetota</taxon>
        <taxon>Actinomycetes</taxon>
        <taxon>Mycobacteriales</taxon>
        <taxon>Gordoniaceae</taxon>
        <taxon>Gordonia</taxon>
    </lineage>
</organism>